<protein>
    <submittedName>
        <fullName evidence="2">Uncharacterized protein</fullName>
    </submittedName>
</protein>
<evidence type="ECO:0000256" key="1">
    <source>
        <dbReference type="SAM" id="Phobius"/>
    </source>
</evidence>
<name>A0A6A4I6R3_9AGAR</name>
<feature type="transmembrane region" description="Helical" evidence="1">
    <location>
        <begin position="39"/>
        <end position="59"/>
    </location>
</feature>
<proteinExistence type="predicted"/>
<keyword evidence="3" id="KW-1185">Reference proteome</keyword>
<dbReference type="Proteomes" id="UP000799118">
    <property type="component" value="Unassembled WGS sequence"/>
</dbReference>
<keyword evidence="1" id="KW-0812">Transmembrane</keyword>
<feature type="transmembrane region" description="Helical" evidence="1">
    <location>
        <begin position="79"/>
        <end position="104"/>
    </location>
</feature>
<organism evidence="2 3">
    <name type="scientific">Gymnopus androsaceus JB14</name>
    <dbReference type="NCBI Taxonomy" id="1447944"/>
    <lineage>
        <taxon>Eukaryota</taxon>
        <taxon>Fungi</taxon>
        <taxon>Dikarya</taxon>
        <taxon>Basidiomycota</taxon>
        <taxon>Agaricomycotina</taxon>
        <taxon>Agaricomycetes</taxon>
        <taxon>Agaricomycetidae</taxon>
        <taxon>Agaricales</taxon>
        <taxon>Marasmiineae</taxon>
        <taxon>Omphalotaceae</taxon>
        <taxon>Gymnopus</taxon>
    </lineage>
</organism>
<evidence type="ECO:0000313" key="2">
    <source>
        <dbReference type="EMBL" id="KAE9406191.1"/>
    </source>
</evidence>
<gene>
    <name evidence="2" type="ORF">BT96DRAFT_285069</name>
</gene>
<dbReference type="AlphaFoldDB" id="A0A6A4I6R3"/>
<keyword evidence="1" id="KW-1133">Transmembrane helix</keyword>
<keyword evidence="1" id="KW-0472">Membrane</keyword>
<evidence type="ECO:0000313" key="3">
    <source>
        <dbReference type="Proteomes" id="UP000799118"/>
    </source>
</evidence>
<accession>A0A6A4I6R3</accession>
<sequence>MNMSIRTGCFLFRCTICSVNLLGFPLHRGMHHHSRPVLTTHGLPIFSFLLFLYSSHCLIWARKSGRSTPPHTYPPPFRLLLFFSFILRSLSPCISIILAPTILYHSLFTSSEKPRNLNSLIARVLNLLVSPRLQMAKLEGTITFQINLSQSQADLPTPVTG</sequence>
<dbReference type="EMBL" id="ML769404">
    <property type="protein sequence ID" value="KAE9406191.1"/>
    <property type="molecule type" value="Genomic_DNA"/>
</dbReference>
<reference evidence="2" key="1">
    <citation type="journal article" date="2019" name="Environ. Microbiol.">
        <title>Fungal ecological strategies reflected in gene transcription - a case study of two litter decomposers.</title>
        <authorList>
            <person name="Barbi F."/>
            <person name="Kohler A."/>
            <person name="Barry K."/>
            <person name="Baskaran P."/>
            <person name="Daum C."/>
            <person name="Fauchery L."/>
            <person name="Ihrmark K."/>
            <person name="Kuo A."/>
            <person name="LaButti K."/>
            <person name="Lipzen A."/>
            <person name="Morin E."/>
            <person name="Grigoriev I.V."/>
            <person name="Henrissat B."/>
            <person name="Lindahl B."/>
            <person name="Martin F."/>
        </authorList>
    </citation>
    <scope>NUCLEOTIDE SEQUENCE</scope>
    <source>
        <strain evidence="2">JB14</strain>
    </source>
</reference>